<gene>
    <name evidence="2" type="ORF">METZ01_LOCUS79635</name>
</gene>
<dbReference type="SUPFAM" id="SSF56601">
    <property type="entry name" value="beta-lactamase/transpeptidase-like"/>
    <property type="match status" value="1"/>
</dbReference>
<dbReference type="InterPro" id="IPR052907">
    <property type="entry name" value="Beta-lactamase/esterase"/>
</dbReference>
<dbReference type="InterPro" id="IPR012338">
    <property type="entry name" value="Beta-lactam/transpept-like"/>
</dbReference>
<reference evidence="2" key="1">
    <citation type="submission" date="2018-05" db="EMBL/GenBank/DDBJ databases">
        <authorList>
            <person name="Lanie J.A."/>
            <person name="Ng W.-L."/>
            <person name="Kazmierczak K.M."/>
            <person name="Andrzejewski T.M."/>
            <person name="Davidsen T.M."/>
            <person name="Wayne K.J."/>
            <person name="Tettelin H."/>
            <person name="Glass J.I."/>
            <person name="Rusch D."/>
            <person name="Podicherti R."/>
            <person name="Tsui H.-C.T."/>
            <person name="Winkler M.E."/>
        </authorList>
    </citation>
    <scope>NUCLEOTIDE SEQUENCE</scope>
</reference>
<name>A0A381UGC8_9ZZZZ</name>
<dbReference type="Gene3D" id="3.40.710.10">
    <property type="entry name" value="DD-peptidase/beta-lactamase superfamily"/>
    <property type="match status" value="1"/>
</dbReference>
<dbReference type="PANTHER" id="PTHR43319:SF3">
    <property type="entry name" value="BETA-LACTAMASE-RELATED DOMAIN-CONTAINING PROTEIN"/>
    <property type="match status" value="1"/>
</dbReference>
<protein>
    <recommendedName>
        <fullName evidence="1">Beta-lactamase-related domain-containing protein</fullName>
    </recommendedName>
</protein>
<organism evidence="2">
    <name type="scientific">marine metagenome</name>
    <dbReference type="NCBI Taxonomy" id="408172"/>
    <lineage>
        <taxon>unclassified sequences</taxon>
        <taxon>metagenomes</taxon>
        <taxon>ecological metagenomes</taxon>
    </lineage>
</organism>
<dbReference type="AlphaFoldDB" id="A0A381UGC8"/>
<dbReference type="InterPro" id="IPR001466">
    <property type="entry name" value="Beta-lactam-related"/>
</dbReference>
<evidence type="ECO:0000259" key="1">
    <source>
        <dbReference type="Pfam" id="PF00144"/>
    </source>
</evidence>
<dbReference type="PANTHER" id="PTHR43319">
    <property type="entry name" value="BETA-LACTAMASE-RELATED"/>
    <property type="match status" value="1"/>
</dbReference>
<dbReference type="Pfam" id="PF00144">
    <property type="entry name" value="Beta-lactamase"/>
    <property type="match status" value="1"/>
</dbReference>
<accession>A0A381UGC8</accession>
<evidence type="ECO:0000313" key="2">
    <source>
        <dbReference type="EMBL" id="SVA26781.1"/>
    </source>
</evidence>
<sequence>MEIHGDCDDRFSSVKEAFERNFTEHGDIGASFAATIDGEFVIDMWAGYRDGAKTLSWERDTIVNVFSTTKTMTALSALILLDRGELDVDAPVTDYWPEYGQNGKEGTLVRHFLGHSAGLPGFGEKLTKEQLYSWDTVVEVLARQEPWWQPGNMGAYHAITQGFLVGELVRRISGQSLGTFFKNNVAQPLDADFHIGLDPQHFDRTAEMLGGAAPPKLPEPDQIPDYMKGREQGTPDVMPPETNSSAWRQSEIPAANGHGNARSVVRAQTAVANGGSAFGVDLLSQGTIDRIFEEQCDLLGMGVKHGIGYGIASPASAVFMGIPEDIKLSFWGGAGGSTIMLDHTNRIVLSYVMNQMDMRLLGDTRGRNLTASLYAALAS</sequence>
<proteinExistence type="predicted"/>
<dbReference type="EMBL" id="UINC01006313">
    <property type="protein sequence ID" value="SVA26781.1"/>
    <property type="molecule type" value="Genomic_DNA"/>
</dbReference>
<feature type="domain" description="Beta-lactamase-related" evidence="1">
    <location>
        <begin position="18"/>
        <end position="357"/>
    </location>
</feature>